<protein>
    <submittedName>
        <fullName evidence="1">16894_t:CDS:1</fullName>
    </submittedName>
</protein>
<organism evidence="1 2">
    <name type="scientific">Dentiscutata heterogama</name>
    <dbReference type="NCBI Taxonomy" id="1316150"/>
    <lineage>
        <taxon>Eukaryota</taxon>
        <taxon>Fungi</taxon>
        <taxon>Fungi incertae sedis</taxon>
        <taxon>Mucoromycota</taxon>
        <taxon>Glomeromycotina</taxon>
        <taxon>Glomeromycetes</taxon>
        <taxon>Diversisporales</taxon>
        <taxon>Gigasporaceae</taxon>
        <taxon>Dentiscutata</taxon>
    </lineage>
</organism>
<evidence type="ECO:0000313" key="1">
    <source>
        <dbReference type="EMBL" id="CAG8756575.1"/>
    </source>
</evidence>
<reference evidence="1" key="1">
    <citation type="submission" date="2021-06" db="EMBL/GenBank/DDBJ databases">
        <authorList>
            <person name="Kallberg Y."/>
            <person name="Tangrot J."/>
            <person name="Rosling A."/>
        </authorList>
    </citation>
    <scope>NUCLEOTIDE SEQUENCE</scope>
    <source>
        <strain evidence="1">IL203A</strain>
    </source>
</reference>
<keyword evidence="2" id="KW-1185">Reference proteome</keyword>
<dbReference type="Proteomes" id="UP000789702">
    <property type="component" value="Unassembled WGS sequence"/>
</dbReference>
<name>A0ACA9QKL9_9GLOM</name>
<accession>A0ACA9QKL9</accession>
<proteinExistence type="predicted"/>
<evidence type="ECO:0000313" key="2">
    <source>
        <dbReference type="Proteomes" id="UP000789702"/>
    </source>
</evidence>
<dbReference type="EMBL" id="CAJVPU010048990">
    <property type="protein sequence ID" value="CAG8756575.1"/>
    <property type="molecule type" value="Genomic_DNA"/>
</dbReference>
<feature type="non-terminal residue" evidence="1">
    <location>
        <position position="71"/>
    </location>
</feature>
<sequence>KLIVIRVLLQERETDIMNILAGLDDYNNEIFKFFSVIAGINHFKYLCPLKEFSKLNDNPEIDSNILAIRIR</sequence>
<gene>
    <name evidence="1" type="ORF">DHETER_LOCUS14987</name>
</gene>
<feature type="non-terminal residue" evidence="1">
    <location>
        <position position="1"/>
    </location>
</feature>
<comment type="caution">
    <text evidence="1">The sequence shown here is derived from an EMBL/GenBank/DDBJ whole genome shotgun (WGS) entry which is preliminary data.</text>
</comment>